<dbReference type="InterPro" id="IPR000477">
    <property type="entry name" value="RT_dom"/>
</dbReference>
<sequence length="322" mass="36169">MDSLPNADPAHSAAVSVSSNCSSSDRIAKELQKTYPEVFSSNLGLYKFLQATLRLKKNAKPVFRPKRPVPYAAIPKFDRLEANGVISKVNYSEWAAPIVVVRKSNGSLRICADFSTGLNDALDLHQYPIPLPEDIFATLTSGQYFSHIDFADAYLQIEMDQQSKQLLTINTHRGLYQYNRLPFGVKSAPAIFQQNMDTILAGLPGVVAYLDDVIVVGRTEEEHRRNLHAAFRRIAESGLHVRMEKCRFATSSINYLGYIIDKHGRRPDSEKIEAITKMPVPQEISQLRSFLGLLSYYGTFIKEMRSLRAPLDALLAKNAKFN</sequence>
<dbReference type="OMA" id="CINTHHG"/>
<dbReference type="PANTHER" id="PTHR37984">
    <property type="entry name" value="PROTEIN CBG26694"/>
    <property type="match status" value="1"/>
</dbReference>
<feature type="domain" description="Reverse transcriptase" evidence="1">
    <location>
        <begin position="82"/>
        <end position="260"/>
    </location>
</feature>
<dbReference type="OrthoDB" id="5919961at2759"/>
<dbReference type="Proteomes" id="UP000025227">
    <property type="component" value="Unplaced"/>
</dbReference>
<evidence type="ECO:0000313" key="2">
    <source>
        <dbReference type="Proteomes" id="UP000025227"/>
    </source>
</evidence>
<evidence type="ECO:0000259" key="1">
    <source>
        <dbReference type="PROSITE" id="PS50878"/>
    </source>
</evidence>
<dbReference type="Gene3D" id="3.30.70.270">
    <property type="match status" value="2"/>
</dbReference>
<dbReference type="InterPro" id="IPR050951">
    <property type="entry name" value="Retrovirus_Pol_polyprotein"/>
</dbReference>
<keyword evidence="2" id="KW-1185">Reference proteome</keyword>
<protein>
    <submittedName>
        <fullName evidence="3">Reverse transcriptase domain-containing protein</fullName>
    </submittedName>
</protein>
<proteinExistence type="predicted"/>
<reference evidence="3" key="1">
    <citation type="submission" date="2020-12" db="UniProtKB">
        <authorList>
            <consortium name="WormBaseParasite"/>
        </authorList>
    </citation>
    <scope>IDENTIFICATION</scope>
    <source>
        <strain evidence="3">MHco3</strain>
    </source>
</reference>
<organism evidence="2 3">
    <name type="scientific">Haemonchus contortus</name>
    <name type="common">Barber pole worm</name>
    <dbReference type="NCBI Taxonomy" id="6289"/>
    <lineage>
        <taxon>Eukaryota</taxon>
        <taxon>Metazoa</taxon>
        <taxon>Ecdysozoa</taxon>
        <taxon>Nematoda</taxon>
        <taxon>Chromadorea</taxon>
        <taxon>Rhabditida</taxon>
        <taxon>Rhabditina</taxon>
        <taxon>Rhabditomorpha</taxon>
        <taxon>Strongyloidea</taxon>
        <taxon>Trichostrongylidae</taxon>
        <taxon>Haemonchus</taxon>
    </lineage>
</organism>
<dbReference type="PROSITE" id="PS50878">
    <property type="entry name" value="RT_POL"/>
    <property type="match status" value="1"/>
</dbReference>
<dbReference type="InterPro" id="IPR043502">
    <property type="entry name" value="DNA/RNA_pol_sf"/>
</dbReference>
<dbReference type="InterPro" id="IPR043128">
    <property type="entry name" value="Rev_trsase/Diguanyl_cyclase"/>
</dbReference>
<dbReference type="PANTHER" id="PTHR37984:SF5">
    <property type="entry name" value="PROTEIN NYNRIN-LIKE"/>
    <property type="match status" value="1"/>
</dbReference>
<dbReference type="AlphaFoldDB" id="A0A7I4YQM1"/>
<dbReference type="CDD" id="cd01647">
    <property type="entry name" value="RT_LTR"/>
    <property type="match status" value="1"/>
</dbReference>
<accession>A0A7I4YQM1</accession>
<name>A0A7I4YQM1_HAECO</name>
<dbReference type="WBParaSite" id="HCON_00131970-00001">
    <property type="protein sequence ID" value="HCON_00131970-00001"/>
    <property type="gene ID" value="HCON_00131970"/>
</dbReference>
<dbReference type="Gene3D" id="3.10.10.10">
    <property type="entry name" value="HIV Type 1 Reverse Transcriptase, subunit A, domain 1"/>
    <property type="match status" value="1"/>
</dbReference>
<dbReference type="SUPFAM" id="SSF56672">
    <property type="entry name" value="DNA/RNA polymerases"/>
    <property type="match status" value="1"/>
</dbReference>
<evidence type="ECO:0000313" key="3">
    <source>
        <dbReference type="WBParaSite" id="HCON_00131970-00001"/>
    </source>
</evidence>
<dbReference type="Pfam" id="PF00078">
    <property type="entry name" value="RVT_1"/>
    <property type="match status" value="1"/>
</dbReference>